<feature type="domain" description="NusG-like N-terminal" evidence="5">
    <location>
        <begin position="78"/>
        <end position="194"/>
    </location>
</feature>
<dbReference type="AlphaFoldDB" id="A9NQH7"/>
<evidence type="ECO:0000256" key="2">
    <source>
        <dbReference type="ARBA" id="ARBA00023015"/>
    </source>
</evidence>
<dbReference type="PANTHER" id="PTHR30265">
    <property type="entry name" value="RHO-INTERACTING TRANSCRIPTION TERMINATION FACTOR NUSG"/>
    <property type="match status" value="1"/>
</dbReference>
<organism evidence="6">
    <name type="scientific">Picea sitchensis</name>
    <name type="common">Sitka spruce</name>
    <name type="synonym">Pinus sitchensis</name>
    <dbReference type="NCBI Taxonomy" id="3332"/>
    <lineage>
        <taxon>Eukaryota</taxon>
        <taxon>Viridiplantae</taxon>
        <taxon>Streptophyta</taxon>
        <taxon>Embryophyta</taxon>
        <taxon>Tracheophyta</taxon>
        <taxon>Spermatophyta</taxon>
        <taxon>Pinopsida</taxon>
        <taxon>Pinidae</taxon>
        <taxon>Conifers I</taxon>
        <taxon>Pinales</taxon>
        <taxon>Pinaceae</taxon>
        <taxon>Picea</taxon>
    </lineage>
</organism>
<dbReference type="InterPro" id="IPR006645">
    <property type="entry name" value="NGN-like_dom"/>
</dbReference>
<evidence type="ECO:0000256" key="3">
    <source>
        <dbReference type="ARBA" id="ARBA00023163"/>
    </source>
</evidence>
<keyword evidence="2" id="KW-0805">Transcription regulation</keyword>
<accession>A9NQH7</accession>
<reference evidence="6" key="1">
    <citation type="journal article" date="2008" name="BMC Genomics">
        <title>A conifer genomics resource of 200,000 spruce (Picea spp.) ESTs and 6,464 high-quality, sequence-finished full-length cDNAs for Sitka spruce (Picea sitchensis).</title>
        <authorList>
            <person name="Ralph S.G."/>
            <person name="Chun H.J."/>
            <person name="Kolosova N."/>
            <person name="Cooper D."/>
            <person name="Oddy C."/>
            <person name="Ritland C.E."/>
            <person name="Kirkpatrick R."/>
            <person name="Moore R."/>
            <person name="Barber S."/>
            <person name="Holt R.A."/>
            <person name="Jones S.J."/>
            <person name="Marra M.A."/>
            <person name="Douglas C.J."/>
            <person name="Ritland K."/>
            <person name="Bohlmann J."/>
        </authorList>
    </citation>
    <scope>NUCLEOTIDE SEQUENCE</scope>
    <source>
        <tissue evidence="6">Green portion of the leader tissue</tissue>
    </source>
</reference>
<dbReference type="CDD" id="cd09890">
    <property type="entry name" value="NGN_plant"/>
    <property type="match status" value="1"/>
</dbReference>
<dbReference type="SMART" id="SM00738">
    <property type="entry name" value="NGN"/>
    <property type="match status" value="1"/>
</dbReference>
<feature type="compositionally biased region" description="Basic and acidic residues" evidence="4">
    <location>
        <begin position="35"/>
        <end position="55"/>
    </location>
</feature>
<sequence>MLETRVDFLQPPVCLATSKAAETLSARERRRLRNERREEAKSSKPSWREEVEQKLSQRKKKPKSWMEEMNLDNLAVQGVQWWMLLVPRNSERLVAEDLSKAFPSEFPDIEFQAYLPEIPSRRKLKNGSYSESKKRMFPGYLFIRCPLNKEIHDFIRNTPRVRGFVGRKVGSMIRQMIKPKPVPIAEMEETFRKVKEEQEAYDIEIQEELLKEEGNKTDDDSIGQDLLEDLEGTDVRMKKDANSHRESATDKGGKQVGSIGTKSNSKKFPVVAADSTDSSNMPSVKGLKKQRNSGRKVALSRKQDSMLVAGSPVRVISGAFTEFTGHLKEIDADAGKAKLMLMMSGHELPVNMEIIKLNVNQARIIMSLNLFLLTNLISV</sequence>
<dbReference type="InterPro" id="IPR014722">
    <property type="entry name" value="Rib_uL2_dom2"/>
</dbReference>
<dbReference type="PANTHER" id="PTHR30265:SF4">
    <property type="entry name" value="KOW MOTIF FAMILY PROTEIN, EXPRESSED"/>
    <property type="match status" value="1"/>
</dbReference>
<feature type="region of interest" description="Disordered" evidence="4">
    <location>
        <begin position="26"/>
        <end position="62"/>
    </location>
</feature>
<dbReference type="InterPro" id="IPR043425">
    <property type="entry name" value="NusG-like"/>
</dbReference>
<proteinExistence type="evidence at transcript level"/>
<dbReference type="GO" id="GO:0006354">
    <property type="term" value="P:DNA-templated transcription elongation"/>
    <property type="evidence" value="ECO:0007669"/>
    <property type="project" value="InterPro"/>
</dbReference>
<dbReference type="Gene3D" id="2.30.30.30">
    <property type="match status" value="1"/>
</dbReference>
<dbReference type="Gene3D" id="3.30.70.940">
    <property type="entry name" value="NusG, N-terminal domain"/>
    <property type="match status" value="1"/>
</dbReference>
<dbReference type="SUPFAM" id="SSF50104">
    <property type="entry name" value="Translation proteins SH3-like domain"/>
    <property type="match status" value="1"/>
</dbReference>
<evidence type="ECO:0000256" key="1">
    <source>
        <dbReference type="ARBA" id="ARBA00022814"/>
    </source>
</evidence>
<keyword evidence="3" id="KW-0804">Transcription</keyword>
<dbReference type="CDD" id="cd06091">
    <property type="entry name" value="KOW_NusG"/>
    <property type="match status" value="1"/>
</dbReference>
<dbReference type="EMBL" id="EF083544">
    <property type="protein sequence ID" value="ABK22888.1"/>
    <property type="molecule type" value="mRNA"/>
</dbReference>
<evidence type="ECO:0000313" key="6">
    <source>
        <dbReference type="EMBL" id="ABK22888.1"/>
    </source>
</evidence>
<dbReference type="InterPro" id="IPR036735">
    <property type="entry name" value="NGN_dom_sf"/>
</dbReference>
<dbReference type="GO" id="GO:0031564">
    <property type="term" value="P:transcription antitermination"/>
    <property type="evidence" value="ECO:0007669"/>
    <property type="project" value="UniProtKB-KW"/>
</dbReference>
<feature type="compositionally biased region" description="Basic and acidic residues" evidence="4">
    <location>
        <begin position="233"/>
        <end position="253"/>
    </location>
</feature>
<name>A9NQH7_PICSI</name>
<keyword evidence="1" id="KW-0889">Transcription antitermination</keyword>
<dbReference type="InterPro" id="IPR008991">
    <property type="entry name" value="Translation_prot_SH3-like_sf"/>
</dbReference>
<dbReference type="Pfam" id="PF02357">
    <property type="entry name" value="NusG"/>
    <property type="match status" value="1"/>
</dbReference>
<feature type="region of interest" description="Disordered" evidence="4">
    <location>
        <begin position="228"/>
        <end position="299"/>
    </location>
</feature>
<dbReference type="SUPFAM" id="SSF82679">
    <property type="entry name" value="N-utilization substance G protein NusG, N-terminal domain"/>
    <property type="match status" value="1"/>
</dbReference>
<evidence type="ECO:0000256" key="4">
    <source>
        <dbReference type="SAM" id="MobiDB-lite"/>
    </source>
</evidence>
<evidence type="ECO:0000259" key="5">
    <source>
        <dbReference type="SMART" id="SM00738"/>
    </source>
</evidence>
<protein>
    <recommendedName>
        <fullName evidence="5">NusG-like N-terminal domain-containing protein</fullName>
    </recommendedName>
</protein>